<name>A0A1H6F8T5_9GAMM</name>
<evidence type="ECO:0000259" key="2">
    <source>
        <dbReference type="Pfam" id="PF18962"/>
    </source>
</evidence>
<gene>
    <name evidence="3" type="ORF">MBHS_02372</name>
</gene>
<dbReference type="RefSeq" id="WP_103920278.1">
    <property type="nucleotide sequence ID" value="NZ_FMSV02000498.1"/>
</dbReference>
<feature type="chain" id="PRO_5014906203" description="Secretion system C-terminal sorting domain-containing protein" evidence="1">
    <location>
        <begin position="21"/>
        <end position="600"/>
    </location>
</feature>
<evidence type="ECO:0000313" key="4">
    <source>
        <dbReference type="Proteomes" id="UP000236724"/>
    </source>
</evidence>
<evidence type="ECO:0000256" key="1">
    <source>
        <dbReference type="SAM" id="SignalP"/>
    </source>
</evidence>
<dbReference type="AlphaFoldDB" id="A0A1H6F8T5"/>
<dbReference type="NCBIfam" id="TIGR04183">
    <property type="entry name" value="Por_Secre_tail"/>
    <property type="match status" value="1"/>
</dbReference>
<dbReference type="OrthoDB" id="7015712at2"/>
<accession>A0A1H6F8T5</accession>
<sequence length="600" mass="66187">MKKLIKVISFSILLSFFPNANIQGQTSQIPNGGFEDWDASLGYDNPTYWDSPNATISSLFSNSFVVFEDNDSVYAGTSSVFLESKDVTIFTTTISVLGMITLGDLAVNLSTQEVNISGGTPYSGNPNKLTGYYNYSPVNADQCYFEVVLLNYDIPSSTTLDTIGAGTFIGTSATTGWELFEVPITYYDTTTPNYLNITILSSNPNNVQAGSIMYVDELSMEGDTIDYQNLNLPQGWSFFSTYIIPFEENLDSLCAPFVSEVIIAKDGDGLTYWPQWGLNNIGEILLGDGYQIKMATTQTMLVAGLAVVPENTLVTIDQGWSFLGYLRQSPAPVDVILSLITSEVNIVKNGDGLTYWPQYGVNAIGNMIPGQGYQLKMNSQQTIVYPANSVLFTKQGTQNLKPTHYKLKKNTGSNMSLGIFTSDFEVGTEIGAFSDIGELVGSAIVTGDLTAITLWGDDETTPEIDGLIEGEEFTIKSWNGEESIIEVESWLEGSGSFETNKIAIAESFSESQFPSFKLYQNTPNPFTHETEFRFYLPENSKGEFTILNMLGEKIETLISNEMESGNQSLRYQTKELSAGNYYYRLKTSENSITKKMVIIK</sequence>
<dbReference type="InterPro" id="IPR038653">
    <property type="entry name" value="Put_CMD_sf"/>
</dbReference>
<protein>
    <recommendedName>
        <fullName evidence="2">Secretion system C-terminal sorting domain-containing protein</fullName>
    </recommendedName>
</protein>
<dbReference type="Pfam" id="PF18962">
    <property type="entry name" value="Por_Secre_tail"/>
    <property type="match status" value="1"/>
</dbReference>
<proteinExistence type="predicted"/>
<reference evidence="3 4" key="1">
    <citation type="submission" date="2016-10" db="EMBL/GenBank/DDBJ databases">
        <authorList>
            <person name="de Groot N.N."/>
        </authorList>
    </citation>
    <scope>NUCLEOTIDE SEQUENCE [LARGE SCALE GENOMIC DNA]</scope>
    <source>
        <strain evidence="3">MBHS1</strain>
    </source>
</reference>
<dbReference type="Gene3D" id="2.60.120.890">
    <property type="entry name" value="BT2081, beta-jelly-roll domain"/>
    <property type="match status" value="1"/>
</dbReference>
<dbReference type="Proteomes" id="UP000236724">
    <property type="component" value="Unassembled WGS sequence"/>
</dbReference>
<dbReference type="InterPro" id="IPR026444">
    <property type="entry name" value="Secre_tail"/>
</dbReference>
<feature type="signal peptide" evidence="1">
    <location>
        <begin position="1"/>
        <end position="20"/>
    </location>
</feature>
<feature type="domain" description="Secretion system C-terminal sorting" evidence="2">
    <location>
        <begin position="523"/>
        <end position="598"/>
    </location>
</feature>
<dbReference type="EMBL" id="FMSV02000498">
    <property type="protein sequence ID" value="SEH06510.1"/>
    <property type="molecule type" value="Genomic_DNA"/>
</dbReference>
<keyword evidence="4" id="KW-1185">Reference proteome</keyword>
<organism evidence="3 4">
    <name type="scientific">Candidatus Venteria ishoeyi</name>
    <dbReference type="NCBI Taxonomy" id="1899563"/>
    <lineage>
        <taxon>Bacteria</taxon>
        <taxon>Pseudomonadati</taxon>
        <taxon>Pseudomonadota</taxon>
        <taxon>Gammaproteobacteria</taxon>
        <taxon>Thiotrichales</taxon>
        <taxon>Thiotrichaceae</taxon>
        <taxon>Venteria</taxon>
    </lineage>
</organism>
<keyword evidence="1" id="KW-0732">Signal</keyword>
<evidence type="ECO:0000313" key="3">
    <source>
        <dbReference type="EMBL" id="SEH06510.1"/>
    </source>
</evidence>